<dbReference type="GO" id="GO:0006310">
    <property type="term" value="P:DNA recombination"/>
    <property type="evidence" value="ECO:0007669"/>
    <property type="project" value="UniProtKB-KW"/>
</dbReference>
<evidence type="ECO:0000313" key="3">
    <source>
        <dbReference type="EMBL" id="MDA0564758.1"/>
    </source>
</evidence>
<dbReference type="InterPro" id="IPR011010">
    <property type="entry name" value="DNA_brk_join_enz"/>
</dbReference>
<dbReference type="GO" id="GO:0015074">
    <property type="term" value="P:DNA integration"/>
    <property type="evidence" value="ECO:0007669"/>
    <property type="project" value="InterPro"/>
</dbReference>
<keyword evidence="4" id="KW-1185">Reference proteome</keyword>
<dbReference type="InterPro" id="IPR013762">
    <property type="entry name" value="Integrase-like_cat_sf"/>
</dbReference>
<dbReference type="EMBL" id="JAJAQC010000015">
    <property type="protein sequence ID" value="MDA0564758.1"/>
    <property type="molecule type" value="Genomic_DNA"/>
</dbReference>
<dbReference type="GO" id="GO:0003677">
    <property type="term" value="F:DNA binding"/>
    <property type="evidence" value="ECO:0007669"/>
    <property type="project" value="InterPro"/>
</dbReference>
<dbReference type="Proteomes" id="UP001140076">
    <property type="component" value="Unassembled WGS sequence"/>
</dbReference>
<comment type="caution">
    <text evidence="3">The sequence shown here is derived from an EMBL/GenBank/DDBJ whole genome shotgun (WGS) entry which is preliminary data.</text>
</comment>
<dbReference type="SUPFAM" id="SSF56349">
    <property type="entry name" value="DNA breaking-rejoining enzymes"/>
    <property type="match status" value="1"/>
</dbReference>
<dbReference type="AlphaFoldDB" id="A0A9X3NK39"/>
<evidence type="ECO:0000256" key="1">
    <source>
        <dbReference type="ARBA" id="ARBA00023172"/>
    </source>
</evidence>
<dbReference type="CDD" id="cd01189">
    <property type="entry name" value="INT_ICEBs1_C_like"/>
    <property type="match status" value="1"/>
</dbReference>
<dbReference type="PROSITE" id="PS51898">
    <property type="entry name" value="TYR_RECOMBINASE"/>
    <property type="match status" value="1"/>
</dbReference>
<evidence type="ECO:0000313" key="4">
    <source>
        <dbReference type="Proteomes" id="UP001140076"/>
    </source>
</evidence>
<organism evidence="3 4">
    <name type="scientific">Streptomonospora mangrovi</name>
    <dbReference type="NCBI Taxonomy" id="2883123"/>
    <lineage>
        <taxon>Bacteria</taxon>
        <taxon>Bacillati</taxon>
        <taxon>Actinomycetota</taxon>
        <taxon>Actinomycetes</taxon>
        <taxon>Streptosporangiales</taxon>
        <taxon>Nocardiopsidaceae</taxon>
        <taxon>Streptomonospora</taxon>
    </lineage>
</organism>
<reference evidence="3" key="1">
    <citation type="submission" date="2021-10" db="EMBL/GenBank/DDBJ databases">
        <title>Streptomonospora sp. nov., isolated from mangrove soil.</title>
        <authorList>
            <person name="Chen X."/>
            <person name="Ge X."/>
            <person name="Liu W."/>
        </authorList>
    </citation>
    <scope>NUCLEOTIDE SEQUENCE</scope>
    <source>
        <strain evidence="3">S1-112</strain>
    </source>
</reference>
<dbReference type="InterPro" id="IPR002104">
    <property type="entry name" value="Integrase_catalytic"/>
</dbReference>
<accession>A0A9X3NK39</accession>
<name>A0A9X3NK39_9ACTN</name>
<dbReference type="Pfam" id="PF00589">
    <property type="entry name" value="Phage_integrase"/>
    <property type="match status" value="1"/>
</dbReference>
<keyword evidence="1" id="KW-0233">DNA recombination</keyword>
<dbReference type="RefSeq" id="WP_270072039.1">
    <property type="nucleotide sequence ID" value="NZ_JAJAQC010000015.1"/>
</dbReference>
<sequence length="177" mass="20136">MHAVLRNALESATREAIIPCNVAKLVKVSPPRYVVNRGLNLVPPKTDDSSRIVPLPDLCVKALREHRNRQFAERSDAAPDWAENGLVFPSRRRTPLEPDDLRRNWEPLRRKAGLDGVRFHDPRHTCVTLLLNLDVPPEVVREILGHSDIGVTMAFYVHGWLNDRRRTLGRPPGRALE</sequence>
<feature type="domain" description="Tyr recombinase" evidence="2">
    <location>
        <begin position="1"/>
        <end position="170"/>
    </location>
</feature>
<evidence type="ECO:0000259" key="2">
    <source>
        <dbReference type="PROSITE" id="PS51898"/>
    </source>
</evidence>
<protein>
    <submittedName>
        <fullName evidence="3">Site-specific integrase</fullName>
    </submittedName>
</protein>
<proteinExistence type="predicted"/>
<gene>
    <name evidence="3" type="ORF">LG943_10520</name>
</gene>
<dbReference type="Gene3D" id="1.10.443.10">
    <property type="entry name" value="Intergrase catalytic core"/>
    <property type="match status" value="1"/>
</dbReference>